<gene>
    <name evidence="2" type="ORF">INT45_010429</name>
</gene>
<name>A0A8H7RQ13_9FUNG</name>
<evidence type="ECO:0000256" key="1">
    <source>
        <dbReference type="SAM" id="MobiDB-lite"/>
    </source>
</evidence>
<reference evidence="2 3" key="1">
    <citation type="submission" date="2020-12" db="EMBL/GenBank/DDBJ databases">
        <title>Metabolic potential, ecology and presence of endohyphal bacteria is reflected in genomic diversity of Mucoromycotina.</title>
        <authorList>
            <person name="Muszewska A."/>
            <person name="Okrasinska A."/>
            <person name="Steczkiewicz K."/>
            <person name="Drgas O."/>
            <person name="Orlowska M."/>
            <person name="Perlinska-Lenart U."/>
            <person name="Aleksandrzak-Piekarczyk T."/>
            <person name="Szatraj K."/>
            <person name="Zielenkiewicz U."/>
            <person name="Pilsyk S."/>
            <person name="Malc E."/>
            <person name="Mieczkowski P."/>
            <person name="Kruszewska J.S."/>
            <person name="Biernat P."/>
            <person name="Pawlowska J."/>
        </authorList>
    </citation>
    <scope>NUCLEOTIDE SEQUENCE [LARGE SCALE GENOMIC DNA]</scope>
    <source>
        <strain evidence="2 3">CBS 142.35</strain>
    </source>
</reference>
<organism evidence="2 3">
    <name type="scientific">Circinella minor</name>
    <dbReference type="NCBI Taxonomy" id="1195481"/>
    <lineage>
        <taxon>Eukaryota</taxon>
        <taxon>Fungi</taxon>
        <taxon>Fungi incertae sedis</taxon>
        <taxon>Mucoromycota</taxon>
        <taxon>Mucoromycotina</taxon>
        <taxon>Mucoromycetes</taxon>
        <taxon>Mucorales</taxon>
        <taxon>Lichtheimiaceae</taxon>
        <taxon>Circinella</taxon>
    </lineage>
</organism>
<evidence type="ECO:0000313" key="2">
    <source>
        <dbReference type="EMBL" id="KAG2214560.1"/>
    </source>
</evidence>
<sequence>MSPRIAKLVAKIAFLEEEMVRDDLSEEDLVKKKLAKKDKAVTTISSSVLIVPSDLPLLQWTGNVHDNTKTVFASIHECLDRFEDIIELYEPHAALDWSFTCKMLINKYGIQDADRQAQYMQELFLLHMGRDDLVELYTDWFHKLRPHLSPDKRATIDHAANLAHRMYGNVVHSKYSKQVTSSSDSSTSSTGPIATGPSFAVSGKKK</sequence>
<comment type="caution">
    <text evidence="2">The sequence shown here is derived from an EMBL/GenBank/DDBJ whole genome shotgun (WGS) entry which is preliminary data.</text>
</comment>
<dbReference type="EMBL" id="JAEPRB010000611">
    <property type="protein sequence ID" value="KAG2214560.1"/>
    <property type="molecule type" value="Genomic_DNA"/>
</dbReference>
<feature type="region of interest" description="Disordered" evidence="1">
    <location>
        <begin position="178"/>
        <end position="206"/>
    </location>
</feature>
<protein>
    <submittedName>
        <fullName evidence="2">Uncharacterized protein</fullName>
    </submittedName>
</protein>
<evidence type="ECO:0000313" key="3">
    <source>
        <dbReference type="Proteomes" id="UP000646827"/>
    </source>
</evidence>
<feature type="compositionally biased region" description="Low complexity" evidence="1">
    <location>
        <begin position="180"/>
        <end position="190"/>
    </location>
</feature>
<accession>A0A8H7RQ13</accession>
<dbReference type="Proteomes" id="UP000646827">
    <property type="component" value="Unassembled WGS sequence"/>
</dbReference>
<proteinExistence type="predicted"/>
<dbReference type="AlphaFoldDB" id="A0A8H7RQ13"/>
<keyword evidence="3" id="KW-1185">Reference proteome</keyword>